<dbReference type="Proteomes" id="UP000299102">
    <property type="component" value="Unassembled WGS sequence"/>
</dbReference>
<sequence length="74" mass="7891">MKGIAELRIERDCTPEVSGVSYQCAGQSTTGEPISAYARPPAAPFTPSGYLIFDFCTLTASVRLVSLAVYAVNM</sequence>
<organism evidence="1 2">
    <name type="scientific">Eumeta variegata</name>
    <name type="common">Bagworm moth</name>
    <name type="synonym">Eumeta japonica</name>
    <dbReference type="NCBI Taxonomy" id="151549"/>
    <lineage>
        <taxon>Eukaryota</taxon>
        <taxon>Metazoa</taxon>
        <taxon>Ecdysozoa</taxon>
        <taxon>Arthropoda</taxon>
        <taxon>Hexapoda</taxon>
        <taxon>Insecta</taxon>
        <taxon>Pterygota</taxon>
        <taxon>Neoptera</taxon>
        <taxon>Endopterygota</taxon>
        <taxon>Lepidoptera</taxon>
        <taxon>Glossata</taxon>
        <taxon>Ditrysia</taxon>
        <taxon>Tineoidea</taxon>
        <taxon>Psychidae</taxon>
        <taxon>Oiketicinae</taxon>
        <taxon>Eumeta</taxon>
    </lineage>
</organism>
<keyword evidence="2" id="KW-1185">Reference proteome</keyword>
<evidence type="ECO:0000313" key="2">
    <source>
        <dbReference type="Proteomes" id="UP000299102"/>
    </source>
</evidence>
<name>A0A4C1VH47_EUMVA</name>
<accession>A0A4C1VH47</accession>
<proteinExistence type="predicted"/>
<dbReference type="EMBL" id="BGZK01000340">
    <property type="protein sequence ID" value="GBP37930.1"/>
    <property type="molecule type" value="Genomic_DNA"/>
</dbReference>
<dbReference type="AlphaFoldDB" id="A0A4C1VH47"/>
<protein>
    <submittedName>
        <fullName evidence="1">Uncharacterized protein</fullName>
    </submittedName>
</protein>
<comment type="caution">
    <text evidence="1">The sequence shown here is derived from an EMBL/GenBank/DDBJ whole genome shotgun (WGS) entry which is preliminary data.</text>
</comment>
<reference evidence="1 2" key="1">
    <citation type="journal article" date="2019" name="Commun. Biol.">
        <title>The bagworm genome reveals a unique fibroin gene that provides high tensile strength.</title>
        <authorList>
            <person name="Kono N."/>
            <person name="Nakamura H."/>
            <person name="Ohtoshi R."/>
            <person name="Tomita M."/>
            <person name="Numata K."/>
            <person name="Arakawa K."/>
        </authorList>
    </citation>
    <scope>NUCLEOTIDE SEQUENCE [LARGE SCALE GENOMIC DNA]</scope>
</reference>
<evidence type="ECO:0000313" key="1">
    <source>
        <dbReference type="EMBL" id="GBP37930.1"/>
    </source>
</evidence>
<gene>
    <name evidence="1" type="ORF">EVAR_21466_1</name>
</gene>